<reference evidence="2" key="1">
    <citation type="submission" date="2021-04" db="EMBL/GenBank/DDBJ databases">
        <authorList>
            <consortium name="Molecular Ecology Group"/>
        </authorList>
    </citation>
    <scope>NUCLEOTIDE SEQUENCE</scope>
</reference>
<dbReference type="AlphaFoldDB" id="A0A8S3ZAD0"/>
<proteinExistence type="predicted"/>
<sequence length="779" mass="88260">MIMPITKIPVVHKFGIISSTQRLQLQERLHRKAFFDSNTGKKPSLIHRKPLDVTDGFVQLFNTAENFNEKEQYEGKAKKFLERAKRRSGVKNYGCGDYVNLPLAWTEMAQLAQCKGSVQEECLDLLVTSLDVSPLERYQIPALFYLAETILYCLRMEELNYPFLRTTEIKLLKVGQLVFERLFYHHMVGQLQEHGESKNRLCTYMDGLDDLQNMYSPYPNALLFLRFVIDVGKIILTESQVENMDTDMNKLSSASEQNSQDVRDIYEYYSHVETRSSRSRAISSSVHDLSPTLWHALDVFRCTNSLGSGLKEALMALESCGFDMVNETWVDGVIALQVLGESAKTNLAAQKVLHRLAQRVLTIENMSTTLPLGSNRSSQLARPPASDGHGKAEIASALQENKLWLEMSSSNRHMQDDCDNKKEQVADMDDHVRVSGNIQVADLEYIVRPSGNMQTADIDDSVRLPGFVSANENDQLQQMPGMFDWYWEIAQTYTEVLENIVLFGSTSAVQKYALIGGQGISEFHCHGQANLGGLCLVDLAFYKPESGLLVKEMKQVDWSWRIRFTAMQSLGRICQCLKDDKTREGLRSIAWSALLKANAKEKDVRVTEALKVSQIHIDSKKFLDPSLQEHPVSLGQRIAIGLSTAYLPPIPPAGTQTSRERFSHRPHPATQVPSATTPAAVKPQRVTLKQEIDIAAASYEPIPNYITRKNFDLRRIIDTQWDKELSAMLEEEEKEHIIATKERQQSEDERQKLFAESRRLKIQKKSSTRTPAQQGEESC</sequence>
<evidence type="ECO:0008006" key="4">
    <source>
        <dbReference type="Google" id="ProtNLM"/>
    </source>
</evidence>
<feature type="region of interest" description="Disordered" evidence="1">
    <location>
        <begin position="654"/>
        <end position="680"/>
    </location>
</feature>
<dbReference type="Pfam" id="PF15877">
    <property type="entry name" value="TMEM232"/>
    <property type="match status" value="2"/>
</dbReference>
<feature type="region of interest" description="Disordered" evidence="1">
    <location>
        <begin position="372"/>
        <end position="391"/>
    </location>
</feature>
<dbReference type="Proteomes" id="UP000678393">
    <property type="component" value="Unassembled WGS sequence"/>
</dbReference>
<dbReference type="PANTHER" id="PTHR28651">
    <property type="entry name" value="TRANSMEMBRANE PROTEIN 232"/>
    <property type="match status" value="1"/>
</dbReference>
<protein>
    <recommendedName>
        <fullName evidence="4">Transmembrane protein 232</fullName>
    </recommendedName>
</protein>
<organism evidence="2 3">
    <name type="scientific">Candidula unifasciata</name>
    <dbReference type="NCBI Taxonomy" id="100452"/>
    <lineage>
        <taxon>Eukaryota</taxon>
        <taxon>Metazoa</taxon>
        <taxon>Spiralia</taxon>
        <taxon>Lophotrochozoa</taxon>
        <taxon>Mollusca</taxon>
        <taxon>Gastropoda</taxon>
        <taxon>Heterobranchia</taxon>
        <taxon>Euthyneura</taxon>
        <taxon>Panpulmonata</taxon>
        <taxon>Eupulmonata</taxon>
        <taxon>Stylommatophora</taxon>
        <taxon>Helicina</taxon>
        <taxon>Helicoidea</taxon>
        <taxon>Geomitridae</taxon>
        <taxon>Candidula</taxon>
    </lineage>
</organism>
<feature type="region of interest" description="Disordered" evidence="1">
    <location>
        <begin position="738"/>
        <end position="779"/>
    </location>
</feature>
<dbReference type="OrthoDB" id="10016194at2759"/>
<name>A0A8S3ZAD0_9EUPU</name>
<dbReference type="PANTHER" id="PTHR28651:SF1">
    <property type="entry name" value="TRANSMEMBRANE PROTEIN 232"/>
    <property type="match status" value="1"/>
</dbReference>
<keyword evidence="3" id="KW-1185">Reference proteome</keyword>
<evidence type="ECO:0000256" key="1">
    <source>
        <dbReference type="SAM" id="MobiDB-lite"/>
    </source>
</evidence>
<dbReference type="InterPro" id="IPR031747">
    <property type="entry name" value="TMEM232"/>
</dbReference>
<dbReference type="EMBL" id="CAJHNH020002381">
    <property type="protein sequence ID" value="CAG5126547.1"/>
    <property type="molecule type" value="Genomic_DNA"/>
</dbReference>
<evidence type="ECO:0000313" key="2">
    <source>
        <dbReference type="EMBL" id="CAG5126547.1"/>
    </source>
</evidence>
<feature type="compositionally biased region" description="Basic and acidic residues" evidence="1">
    <location>
        <begin position="738"/>
        <end position="759"/>
    </location>
</feature>
<evidence type="ECO:0000313" key="3">
    <source>
        <dbReference type="Proteomes" id="UP000678393"/>
    </source>
</evidence>
<gene>
    <name evidence="2" type="ORF">CUNI_LOCUS12105</name>
</gene>
<feature type="compositionally biased region" description="Polar residues" evidence="1">
    <location>
        <begin position="768"/>
        <end position="779"/>
    </location>
</feature>
<accession>A0A8S3ZAD0</accession>
<comment type="caution">
    <text evidence="2">The sequence shown here is derived from an EMBL/GenBank/DDBJ whole genome shotgun (WGS) entry which is preliminary data.</text>
</comment>